<evidence type="ECO:0000313" key="1">
    <source>
        <dbReference type="EMBL" id="ENX22055.1"/>
    </source>
</evidence>
<gene>
    <name evidence="1" type="ORF">F892_01295</name>
</gene>
<dbReference type="HOGENOM" id="CLU_1718398_0_0_6"/>
<organism evidence="1 2">
    <name type="scientific">Acinetobacter vivianii</name>
    <dbReference type="NCBI Taxonomy" id="1776742"/>
    <lineage>
        <taxon>Bacteria</taxon>
        <taxon>Pseudomonadati</taxon>
        <taxon>Pseudomonadota</taxon>
        <taxon>Gammaproteobacteria</taxon>
        <taxon>Moraxellales</taxon>
        <taxon>Moraxellaceae</taxon>
        <taxon>Acinetobacter</taxon>
    </lineage>
</organism>
<dbReference type="Proteomes" id="UP000013173">
    <property type="component" value="Unassembled WGS sequence"/>
</dbReference>
<comment type="caution">
    <text evidence="1">The sequence shown here is derived from an EMBL/GenBank/DDBJ whole genome shotgun (WGS) entry which is preliminary data.</text>
</comment>
<evidence type="ECO:0000313" key="2">
    <source>
        <dbReference type="Proteomes" id="UP000013173"/>
    </source>
</evidence>
<proteinExistence type="predicted"/>
<accession>N9Q6M8</accession>
<keyword evidence="2" id="KW-1185">Reference proteome</keyword>
<dbReference type="GeneID" id="303684285"/>
<sequence>MIKLTIDLKSGHLFVNGSLFNFFTEDDYLESVRNIPAIQKKPLIINGFHKYGGFELVFLGRVFAPEFVYKNNKLYKKYFIWGEGECNELEWESSEDNLKNDRRKLISELTLALNKKPDKKMKYSDYFVFDWGEIRVSINNRDFYVLLNFDYY</sequence>
<name>N9Q6M8_9GAMM</name>
<reference evidence="1 2" key="1">
    <citation type="submission" date="2013-02" db="EMBL/GenBank/DDBJ databases">
        <title>The Genome Sequence of Acinetobacter sp. NIPH 2168.</title>
        <authorList>
            <consortium name="The Broad Institute Genome Sequencing Platform"/>
            <consortium name="The Broad Institute Genome Sequencing Center for Infectious Disease"/>
            <person name="Cerqueira G."/>
            <person name="Feldgarden M."/>
            <person name="Courvalin P."/>
            <person name="Perichon B."/>
            <person name="Grillot-Courvalin C."/>
            <person name="Clermont D."/>
            <person name="Rocha E."/>
            <person name="Yoon E.-J."/>
            <person name="Nemec A."/>
            <person name="Walker B."/>
            <person name="Young S.K."/>
            <person name="Zeng Q."/>
            <person name="Gargeya S."/>
            <person name="Fitzgerald M."/>
            <person name="Haas B."/>
            <person name="Abouelleil A."/>
            <person name="Alvarado L."/>
            <person name="Arachchi H.M."/>
            <person name="Berlin A.M."/>
            <person name="Chapman S.B."/>
            <person name="Dewar J."/>
            <person name="Goldberg J."/>
            <person name="Griggs A."/>
            <person name="Gujja S."/>
            <person name="Hansen M."/>
            <person name="Howarth C."/>
            <person name="Imamovic A."/>
            <person name="Larimer J."/>
            <person name="McCowan C."/>
            <person name="Murphy C."/>
            <person name="Neiman D."/>
            <person name="Pearson M."/>
            <person name="Priest M."/>
            <person name="Roberts A."/>
            <person name="Saif S."/>
            <person name="Shea T."/>
            <person name="Sisk P."/>
            <person name="Sykes S."/>
            <person name="Wortman J."/>
            <person name="Nusbaum C."/>
            <person name="Birren B."/>
        </authorList>
    </citation>
    <scope>NUCLEOTIDE SEQUENCE [LARGE SCALE GENOMIC DNA]</scope>
    <source>
        <strain evidence="1 2">NIPH 2168</strain>
    </source>
</reference>
<dbReference type="RefSeq" id="WP_005256943.1">
    <property type="nucleotide sequence ID" value="NZ_BMDR01000005.1"/>
</dbReference>
<dbReference type="EMBL" id="APRW01000009">
    <property type="protein sequence ID" value="ENX22055.1"/>
    <property type="molecule type" value="Genomic_DNA"/>
</dbReference>
<protein>
    <submittedName>
        <fullName evidence="1">Uncharacterized protein</fullName>
    </submittedName>
</protein>
<dbReference type="AlphaFoldDB" id="N9Q6M8"/>